<dbReference type="AlphaFoldDB" id="A0A562Y3U9"/>
<dbReference type="Gene3D" id="3.30.420.10">
    <property type="entry name" value="Ribonuclease H-like superfamily/Ribonuclease H"/>
    <property type="match status" value="1"/>
</dbReference>
<dbReference type="InterPro" id="IPR012337">
    <property type="entry name" value="RNaseH-like_sf"/>
</dbReference>
<protein>
    <submittedName>
        <fullName evidence="2">Transposase</fullName>
    </submittedName>
</protein>
<organism evidence="2 3">
    <name type="scientific">Seonamhaeicola sediminis</name>
    <dbReference type="NCBI Taxonomy" id="2528206"/>
    <lineage>
        <taxon>Bacteria</taxon>
        <taxon>Pseudomonadati</taxon>
        <taxon>Bacteroidota</taxon>
        <taxon>Flavobacteriia</taxon>
        <taxon>Flavobacteriales</taxon>
        <taxon>Flavobacteriaceae</taxon>
    </lineage>
</organism>
<dbReference type="EMBL" id="SMZJ02000042">
    <property type="protein sequence ID" value="TWO29052.1"/>
    <property type="molecule type" value="Genomic_DNA"/>
</dbReference>
<dbReference type="Pfam" id="PF13683">
    <property type="entry name" value="rve_3"/>
    <property type="match status" value="1"/>
</dbReference>
<dbReference type="PROSITE" id="PS50994">
    <property type="entry name" value="INTEGRASE"/>
    <property type="match status" value="1"/>
</dbReference>
<gene>
    <name evidence="2" type="ORF">E1J38_015040</name>
</gene>
<dbReference type="PANTHER" id="PTHR46889:SF5">
    <property type="entry name" value="INTEGRASE PROTEIN"/>
    <property type="match status" value="1"/>
</dbReference>
<dbReference type="RefSeq" id="WP_145774548.1">
    <property type="nucleotide sequence ID" value="NZ_SMZJ02000042.1"/>
</dbReference>
<reference evidence="2 3" key="2">
    <citation type="submission" date="2019-07" db="EMBL/GenBank/DDBJ databases">
        <title>Seonamhaeicola sp. W255 draft genome.</title>
        <authorList>
            <person name="Zhang X.-Y."/>
            <person name="Zhang R."/>
            <person name="Zhong Y.-L."/>
            <person name="Du Z.-J."/>
        </authorList>
    </citation>
    <scope>NUCLEOTIDE SEQUENCE [LARGE SCALE GENOMIC DNA]</scope>
    <source>
        <strain evidence="2 3">W255</strain>
    </source>
</reference>
<dbReference type="GO" id="GO:0003676">
    <property type="term" value="F:nucleic acid binding"/>
    <property type="evidence" value="ECO:0007669"/>
    <property type="project" value="InterPro"/>
</dbReference>
<name>A0A562Y3U9_9FLAO</name>
<sequence length="127" mass="14987">KHPLIHHSDRGLQYCSHEYTHILQQNNIQISMTEQYDPYENAVAERVNGILKDEFGLDQIFKSNQQLHKQLQESILLYNNLRPHLSIKMLTPSQAHKQQNIKLKKWTKKNHQKLAFDGSNINTNFIQ</sequence>
<dbReference type="SUPFAM" id="SSF53098">
    <property type="entry name" value="Ribonuclease H-like"/>
    <property type="match status" value="1"/>
</dbReference>
<dbReference type="Proteomes" id="UP000295814">
    <property type="component" value="Unassembled WGS sequence"/>
</dbReference>
<feature type="domain" description="Integrase catalytic" evidence="1">
    <location>
        <begin position="1"/>
        <end position="100"/>
    </location>
</feature>
<evidence type="ECO:0000313" key="3">
    <source>
        <dbReference type="Proteomes" id="UP000295814"/>
    </source>
</evidence>
<proteinExistence type="predicted"/>
<dbReference type="PANTHER" id="PTHR46889">
    <property type="entry name" value="TRANSPOSASE INSF FOR INSERTION SEQUENCE IS3B-RELATED"/>
    <property type="match status" value="1"/>
</dbReference>
<reference evidence="2 3" key="1">
    <citation type="submission" date="2019-03" db="EMBL/GenBank/DDBJ databases">
        <authorList>
            <person name="Zhong Y.L."/>
        </authorList>
    </citation>
    <scope>NUCLEOTIDE SEQUENCE [LARGE SCALE GENOMIC DNA]</scope>
    <source>
        <strain evidence="2 3">W255</strain>
    </source>
</reference>
<dbReference type="InterPro" id="IPR050900">
    <property type="entry name" value="Transposase_IS3/IS150/IS904"/>
</dbReference>
<dbReference type="InterPro" id="IPR036397">
    <property type="entry name" value="RNaseH_sf"/>
</dbReference>
<accession>A0A562Y3U9</accession>
<dbReference type="InterPro" id="IPR001584">
    <property type="entry name" value="Integrase_cat-core"/>
</dbReference>
<dbReference type="OrthoDB" id="9815231at2"/>
<keyword evidence="3" id="KW-1185">Reference proteome</keyword>
<feature type="non-terminal residue" evidence="2">
    <location>
        <position position="1"/>
    </location>
</feature>
<dbReference type="GO" id="GO:0015074">
    <property type="term" value="P:DNA integration"/>
    <property type="evidence" value="ECO:0007669"/>
    <property type="project" value="InterPro"/>
</dbReference>
<comment type="caution">
    <text evidence="2">The sequence shown here is derived from an EMBL/GenBank/DDBJ whole genome shotgun (WGS) entry which is preliminary data.</text>
</comment>
<evidence type="ECO:0000313" key="2">
    <source>
        <dbReference type="EMBL" id="TWO29052.1"/>
    </source>
</evidence>
<evidence type="ECO:0000259" key="1">
    <source>
        <dbReference type="PROSITE" id="PS50994"/>
    </source>
</evidence>